<dbReference type="InterPro" id="IPR051940">
    <property type="entry name" value="Chitin_bind-dev_reg"/>
</dbReference>
<feature type="domain" description="Chitin-binding type-2" evidence="7">
    <location>
        <begin position="214"/>
        <end position="267"/>
    </location>
</feature>
<dbReference type="PROSITE" id="PS50940">
    <property type="entry name" value="CHIT_BIND_II"/>
    <property type="match status" value="3"/>
</dbReference>
<dbReference type="SUPFAM" id="SSF57625">
    <property type="entry name" value="Invertebrate chitin-binding proteins"/>
    <property type="match status" value="4"/>
</dbReference>
<dbReference type="EMBL" id="VTPC01003101">
    <property type="protein sequence ID" value="KAF2899033.1"/>
    <property type="molecule type" value="Genomic_DNA"/>
</dbReference>
<sequence>MTLDLDVVVPLQNAILNSTHNLGVPDKINQNVQQTAIVLPPGIHSNTIPSYIPQSPANLPLSVPVQTTKPPTSPSVESQPKYESLRKNCLGPRGLFPSKYCNKYVNCWDGFAVEQDCPPGLSFSDKGYCDYDYNVNCHGRLILASTTQKPPINTQPDTIKPKPSQPDTVTTPTQPTYKPPQPPVLTQKPPAAIPTTPVTPIYVPPGLVPDDKLKRKCLKPRGQFLSDTCNKFVNCWDGYVIEQDCPPGLMFSEKGYCDYPYNVDCKNRIIVKTSPDPSCPTPNGTFRDKSNCSRYYTCIQNTIAIKYECPAGLHFNEVIGVCDYAYRVDCSREPFIYQPILKSDLLQKVPAALIDATAGCTPGQVFRLNAECTSAALCRNSVTEVIHCPAGLAYDAPSDRCVPLQLARW</sequence>
<evidence type="ECO:0000256" key="6">
    <source>
        <dbReference type="SAM" id="MobiDB-lite"/>
    </source>
</evidence>
<reference evidence="8" key="1">
    <citation type="submission" date="2019-08" db="EMBL/GenBank/DDBJ databases">
        <title>The genome of the North American firefly Photinus pyralis.</title>
        <authorList>
            <consortium name="Photinus pyralis genome working group"/>
            <person name="Fallon T.R."/>
            <person name="Sander Lower S.E."/>
            <person name="Weng J.-K."/>
        </authorList>
    </citation>
    <scope>NUCLEOTIDE SEQUENCE</scope>
    <source>
        <strain evidence="8">TRF0915ILg1</strain>
        <tissue evidence="8">Whole body</tissue>
    </source>
</reference>
<keyword evidence="2" id="KW-0732">Signal</keyword>
<dbReference type="GO" id="GO:0005576">
    <property type="term" value="C:extracellular region"/>
    <property type="evidence" value="ECO:0007669"/>
    <property type="project" value="InterPro"/>
</dbReference>
<feature type="domain" description="Chitin-binding type-2" evidence="7">
    <location>
        <begin position="276"/>
        <end position="332"/>
    </location>
</feature>
<feature type="region of interest" description="Disordered" evidence="6">
    <location>
        <begin position="148"/>
        <end position="183"/>
    </location>
</feature>
<keyword evidence="3" id="KW-0677">Repeat</keyword>
<evidence type="ECO:0000313" key="9">
    <source>
        <dbReference type="Proteomes" id="UP000801492"/>
    </source>
</evidence>
<evidence type="ECO:0000256" key="2">
    <source>
        <dbReference type="ARBA" id="ARBA00022729"/>
    </source>
</evidence>
<accession>A0A8K0D425</accession>
<dbReference type="SMART" id="SM00494">
    <property type="entry name" value="ChtBD2"/>
    <property type="match status" value="4"/>
</dbReference>
<dbReference type="InterPro" id="IPR036508">
    <property type="entry name" value="Chitin-bd_dom_sf"/>
</dbReference>
<feature type="compositionally biased region" description="Polar residues" evidence="6">
    <location>
        <begin position="148"/>
        <end position="157"/>
    </location>
</feature>
<evidence type="ECO:0000256" key="1">
    <source>
        <dbReference type="ARBA" id="ARBA00022669"/>
    </source>
</evidence>
<dbReference type="AlphaFoldDB" id="A0A8K0D425"/>
<dbReference type="Gene3D" id="2.170.140.10">
    <property type="entry name" value="Chitin binding domain"/>
    <property type="match status" value="3"/>
</dbReference>
<comment type="caution">
    <text evidence="8">The sequence shown here is derived from an EMBL/GenBank/DDBJ whole genome shotgun (WGS) entry which is preliminary data.</text>
</comment>
<dbReference type="InterPro" id="IPR002557">
    <property type="entry name" value="Chitin-bd_dom"/>
</dbReference>
<gene>
    <name evidence="8" type="ORF">ILUMI_07141</name>
</gene>
<organism evidence="8 9">
    <name type="scientific">Ignelater luminosus</name>
    <name type="common">Cucubano</name>
    <name type="synonym">Pyrophorus luminosus</name>
    <dbReference type="NCBI Taxonomy" id="2038154"/>
    <lineage>
        <taxon>Eukaryota</taxon>
        <taxon>Metazoa</taxon>
        <taxon>Ecdysozoa</taxon>
        <taxon>Arthropoda</taxon>
        <taxon>Hexapoda</taxon>
        <taxon>Insecta</taxon>
        <taxon>Pterygota</taxon>
        <taxon>Neoptera</taxon>
        <taxon>Endopterygota</taxon>
        <taxon>Coleoptera</taxon>
        <taxon>Polyphaga</taxon>
        <taxon>Elateriformia</taxon>
        <taxon>Elateroidea</taxon>
        <taxon>Elateridae</taxon>
        <taxon>Agrypninae</taxon>
        <taxon>Pyrophorini</taxon>
        <taxon>Ignelater</taxon>
    </lineage>
</organism>
<evidence type="ECO:0000259" key="7">
    <source>
        <dbReference type="PROSITE" id="PS50940"/>
    </source>
</evidence>
<evidence type="ECO:0000256" key="4">
    <source>
        <dbReference type="ARBA" id="ARBA00023157"/>
    </source>
</evidence>
<dbReference type="Pfam" id="PF01607">
    <property type="entry name" value="CBM_14"/>
    <property type="match status" value="3"/>
</dbReference>
<feature type="compositionally biased region" description="Low complexity" evidence="6">
    <location>
        <begin position="165"/>
        <end position="176"/>
    </location>
</feature>
<evidence type="ECO:0000313" key="8">
    <source>
        <dbReference type="EMBL" id="KAF2899033.1"/>
    </source>
</evidence>
<dbReference type="Proteomes" id="UP000801492">
    <property type="component" value="Unassembled WGS sequence"/>
</dbReference>
<evidence type="ECO:0000256" key="3">
    <source>
        <dbReference type="ARBA" id="ARBA00022737"/>
    </source>
</evidence>
<evidence type="ECO:0000256" key="5">
    <source>
        <dbReference type="ARBA" id="ARBA00023180"/>
    </source>
</evidence>
<keyword evidence="9" id="KW-1185">Reference proteome</keyword>
<name>A0A8K0D425_IGNLU</name>
<dbReference type="OrthoDB" id="8197172at2759"/>
<protein>
    <recommendedName>
        <fullName evidence="7">Chitin-binding type-2 domain-containing protein</fullName>
    </recommendedName>
</protein>
<keyword evidence="4" id="KW-1015">Disulfide bond</keyword>
<proteinExistence type="predicted"/>
<dbReference type="PANTHER" id="PTHR23301">
    <property type="entry name" value="CHITIN BINDING PERITROPHIN-A"/>
    <property type="match status" value="1"/>
</dbReference>
<feature type="domain" description="Chitin-binding type-2" evidence="7">
    <location>
        <begin position="86"/>
        <end position="139"/>
    </location>
</feature>
<dbReference type="PANTHER" id="PTHR23301:SF0">
    <property type="entry name" value="CHITIN-BINDING TYPE-2 DOMAIN-CONTAINING PROTEIN-RELATED"/>
    <property type="match status" value="1"/>
</dbReference>
<keyword evidence="1" id="KW-0147">Chitin-binding</keyword>
<dbReference type="GO" id="GO:0008061">
    <property type="term" value="F:chitin binding"/>
    <property type="evidence" value="ECO:0007669"/>
    <property type="project" value="UniProtKB-KW"/>
</dbReference>
<keyword evidence="5" id="KW-0325">Glycoprotein</keyword>